<protein>
    <recommendedName>
        <fullName evidence="1">DUF302 domain-containing protein</fullName>
    </recommendedName>
</protein>
<organism evidence="2">
    <name type="scientific">bioreactor metagenome</name>
    <dbReference type="NCBI Taxonomy" id="1076179"/>
    <lineage>
        <taxon>unclassified sequences</taxon>
        <taxon>metagenomes</taxon>
        <taxon>ecological metagenomes</taxon>
    </lineage>
</organism>
<sequence length="130" mass="14861">MDMFIKNESNHNITDTVEIIEKSLLEANWKIMHTHHLHNSLKNHGFDVLPVVVMEVCRPEYSVKMLSLDDERLFSSLMPCRISLYETSDGKTWISRMNSGSVAREAGGITQEVMTIAFNEIEKILAPIIK</sequence>
<dbReference type="SUPFAM" id="SSF103247">
    <property type="entry name" value="TT1751-like"/>
    <property type="match status" value="1"/>
</dbReference>
<accession>A0A644U3D3</accession>
<gene>
    <name evidence="2" type="ORF">SDC9_18276</name>
</gene>
<dbReference type="PANTHER" id="PTHR38342">
    <property type="entry name" value="SLR5037 PROTEIN"/>
    <property type="match status" value="1"/>
</dbReference>
<dbReference type="EMBL" id="VSSQ01000066">
    <property type="protein sequence ID" value="MPL72491.1"/>
    <property type="molecule type" value="Genomic_DNA"/>
</dbReference>
<dbReference type="AlphaFoldDB" id="A0A644U3D3"/>
<dbReference type="InterPro" id="IPR035923">
    <property type="entry name" value="TT1751-like_sf"/>
</dbReference>
<name>A0A644U3D3_9ZZZZ</name>
<reference evidence="2" key="1">
    <citation type="submission" date="2019-08" db="EMBL/GenBank/DDBJ databases">
        <authorList>
            <person name="Kucharzyk K."/>
            <person name="Murdoch R.W."/>
            <person name="Higgins S."/>
            <person name="Loffler F."/>
        </authorList>
    </citation>
    <scope>NUCLEOTIDE SEQUENCE</scope>
</reference>
<dbReference type="Pfam" id="PF03625">
    <property type="entry name" value="DUF302"/>
    <property type="match status" value="1"/>
</dbReference>
<dbReference type="CDD" id="cd14797">
    <property type="entry name" value="DUF302"/>
    <property type="match status" value="1"/>
</dbReference>
<comment type="caution">
    <text evidence="2">The sequence shown here is derived from an EMBL/GenBank/DDBJ whole genome shotgun (WGS) entry which is preliminary data.</text>
</comment>
<dbReference type="Gene3D" id="3.30.310.70">
    <property type="entry name" value="TT1751-like domain"/>
    <property type="match status" value="1"/>
</dbReference>
<evidence type="ECO:0000259" key="1">
    <source>
        <dbReference type="Pfam" id="PF03625"/>
    </source>
</evidence>
<dbReference type="PANTHER" id="PTHR38342:SF1">
    <property type="entry name" value="SLR5037 PROTEIN"/>
    <property type="match status" value="1"/>
</dbReference>
<evidence type="ECO:0000313" key="2">
    <source>
        <dbReference type="EMBL" id="MPL72491.1"/>
    </source>
</evidence>
<feature type="domain" description="DUF302" evidence="1">
    <location>
        <begin position="39"/>
        <end position="98"/>
    </location>
</feature>
<proteinExistence type="predicted"/>
<dbReference type="InterPro" id="IPR005180">
    <property type="entry name" value="DUF302"/>
</dbReference>